<dbReference type="Proteomes" id="UP000427769">
    <property type="component" value="Chromosome"/>
</dbReference>
<dbReference type="AlphaFoldDB" id="A0A5K7Z1Z5"/>
<accession>A0A5K7Z1Z5</accession>
<proteinExistence type="predicted"/>
<dbReference type="OrthoDB" id="5420349at2"/>
<evidence type="ECO:0000313" key="1">
    <source>
        <dbReference type="EMBL" id="BBO74735.1"/>
    </source>
</evidence>
<gene>
    <name evidence="1" type="ORF">DSCW_21520</name>
</gene>
<sequence length="99" mass="10923">MITIGISKWTTESANELGKRFLKVQPLPDFVEMIGPYTYPDGDDGITAITIFKYDKTKAGEANEAIANLYMVFYGVPDFRYSLKLASGAAATMKLMGIE</sequence>
<keyword evidence="2" id="KW-1185">Reference proteome</keyword>
<organism evidence="1 2">
    <name type="scientific">Desulfosarcina widdelii</name>
    <dbReference type="NCBI Taxonomy" id="947919"/>
    <lineage>
        <taxon>Bacteria</taxon>
        <taxon>Pseudomonadati</taxon>
        <taxon>Thermodesulfobacteriota</taxon>
        <taxon>Desulfobacteria</taxon>
        <taxon>Desulfobacterales</taxon>
        <taxon>Desulfosarcinaceae</taxon>
        <taxon>Desulfosarcina</taxon>
    </lineage>
</organism>
<protein>
    <submittedName>
        <fullName evidence="1">Uncharacterized protein</fullName>
    </submittedName>
</protein>
<evidence type="ECO:0000313" key="2">
    <source>
        <dbReference type="Proteomes" id="UP000427769"/>
    </source>
</evidence>
<name>A0A5K7Z1Z5_9BACT</name>
<dbReference type="EMBL" id="AP021875">
    <property type="protein sequence ID" value="BBO74735.1"/>
    <property type="molecule type" value="Genomic_DNA"/>
</dbReference>
<reference evidence="1 2" key="1">
    <citation type="submission" date="2019-11" db="EMBL/GenBank/DDBJ databases">
        <title>Comparative genomics of hydrocarbon-degrading Desulfosarcina strains.</title>
        <authorList>
            <person name="Watanabe M."/>
            <person name="Kojima H."/>
            <person name="Fukui M."/>
        </authorList>
    </citation>
    <scope>NUCLEOTIDE SEQUENCE [LARGE SCALE GENOMIC DNA]</scope>
    <source>
        <strain evidence="1 2">PP31</strain>
    </source>
</reference>
<dbReference type="RefSeq" id="WP_155303730.1">
    <property type="nucleotide sequence ID" value="NZ_AP021875.1"/>
</dbReference>
<dbReference type="KEGG" id="dwd:DSCW_21520"/>